<evidence type="ECO:0000313" key="3">
    <source>
        <dbReference type="EMBL" id="MCK7614270.1"/>
    </source>
</evidence>
<reference evidence="3" key="1">
    <citation type="submission" date="2022-04" db="EMBL/GenBank/DDBJ databases">
        <title>Roseibium sp. CAU 1639 isolated from mud.</title>
        <authorList>
            <person name="Kim W."/>
        </authorList>
    </citation>
    <scope>NUCLEOTIDE SEQUENCE</scope>
    <source>
        <strain evidence="3">CAU 1639</strain>
    </source>
</reference>
<dbReference type="Gene3D" id="3.40.50.1820">
    <property type="entry name" value="alpha/beta hydrolase"/>
    <property type="match status" value="1"/>
</dbReference>
<dbReference type="InterPro" id="IPR011049">
    <property type="entry name" value="Serralysin-like_metalloprot_C"/>
</dbReference>
<dbReference type="InterPro" id="IPR029058">
    <property type="entry name" value="AB_hydrolase_fold"/>
</dbReference>
<dbReference type="InterPro" id="IPR001343">
    <property type="entry name" value="Hemolysn_Ca-bd"/>
</dbReference>
<comment type="caution">
    <text evidence="3">The sequence shown here is derived from an EMBL/GenBank/DDBJ whole genome shotgun (WGS) entry which is preliminary data.</text>
</comment>
<evidence type="ECO:0000256" key="1">
    <source>
        <dbReference type="ARBA" id="ARBA00004613"/>
    </source>
</evidence>
<dbReference type="InterPro" id="IPR050557">
    <property type="entry name" value="RTX_toxin/Mannuronan_C5-epim"/>
</dbReference>
<dbReference type="SUPFAM" id="SSF51120">
    <property type="entry name" value="beta-Roll"/>
    <property type="match status" value="1"/>
</dbReference>
<dbReference type="InterPro" id="IPR018511">
    <property type="entry name" value="Hemolysin-typ_Ca-bd_CS"/>
</dbReference>
<accession>A0ABT0GXV5</accession>
<sequence>MSLFTYKGEEALGLVQDARDLMLYSYHGLENVPDEGLQAEANARSRIEAKGWSVVTPEQLGLAGAVIDRNGTYQGETDKFRTAQADVLAKYDADGNLVKVGLAIRGTSGTVDNIVSDTIGDVIDYLEFLSSEPNYAVEAFGQLLEAIATFMQSAGLTADDLIVTGHSLGGGAVTNLAEQSHTIADGFLVDASFVGFASHYVAEDGSSVLSNGAEVLSFDFENDPVPSVISEDGLHLLGNDTDYAYETNNIVFFNDVYATPAFWEGGNIINPLAWTTHFSANYDTALDAIAGSTFYGEMTRDSLVIVSGLSDLARTHVFVEDIRLPLDPTDHYGKGGYILGNAQADLLGGRGGDDALEGFDGNDHLKGRGGNDRLLGGAGNDVLEGGDGDDLLVDGTGSDTLTGGEGTDIFVFVADGVCDFIEDFEVGRDKIDLSLAHITGFDQLSIVADGWWQDVEVHFGEDMIRLDTGIWPNLSDLSANDFLFA</sequence>
<evidence type="ECO:0000313" key="4">
    <source>
        <dbReference type="Proteomes" id="UP001431221"/>
    </source>
</evidence>
<dbReference type="EMBL" id="JALNMJ010000014">
    <property type="protein sequence ID" value="MCK7614270.1"/>
    <property type="molecule type" value="Genomic_DNA"/>
</dbReference>
<keyword evidence="4" id="KW-1185">Reference proteome</keyword>
<dbReference type="Gene3D" id="2.150.10.10">
    <property type="entry name" value="Serralysin-like metalloprotease, C-terminal"/>
    <property type="match status" value="2"/>
</dbReference>
<protein>
    <submittedName>
        <fullName evidence="3">Triacylglycerol lipase</fullName>
    </submittedName>
</protein>
<proteinExistence type="predicted"/>
<dbReference type="PROSITE" id="PS00330">
    <property type="entry name" value="HEMOLYSIN_CALCIUM"/>
    <property type="match status" value="2"/>
</dbReference>
<dbReference type="PANTHER" id="PTHR38340">
    <property type="entry name" value="S-LAYER PROTEIN"/>
    <property type="match status" value="1"/>
</dbReference>
<name>A0ABT0GXV5_9HYPH</name>
<dbReference type="PANTHER" id="PTHR38340:SF1">
    <property type="entry name" value="S-LAYER PROTEIN"/>
    <property type="match status" value="1"/>
</dbReference>
<dbReference type="PRINTS" id="PR00313">
    <property type="entry name" value="CABNDNGRPT"/>
</dbReference>
<comment type="subcellular location">
    <subcellularLocation>
        <location evidence="1">Secreted</location>
    </subcellularLocation>
</comment>
<dbReference type="SUPFAM" id="SSF53474">
    <property type="entry name" value="alpha/beta-Hydrolases"/>
    <property type="match status" value="1"/>
</dbReference>
<dbReference type="Proteomes" id="UP001431221">
    <property type="component" value="Unassembled WGS sequence"/>
</dbReference>
<gene>
    <name evidence="3" type="ORF">M0H32_19030</name>
</gene>
<keyword evidence="2" id="KW-0964">Secreted</keyword>
<dbReference type="Pfam" id="PF00353">
    <property type="entry name" value="HemolysinCabind"/>
    <property type="match status" value="1"/>
</dbReference>
<organism evidence="3 4">
    <name type="scientific">Roseibium sediminicola</name>
    <dbReference type="NCBI Taxonomy" id="2933272"/>
    <lineage>
        <taxon>Bacteria</taxon>
        <taxon>Pseudomonadati</taxon>
        <taxon>Pseudomonadota</taxon>
        <taxon>Alphaproteobacteria</taxon>
        <taxon>Hyphomicrobiales</taxon>
        <taxon>Stappiaceae</taxon>
        <taxon>Roseibium</taxon>
    </lineage>
</organism>
<evidence type="ECO:0000256" key="2">
    <source>
        <dbReference type="ARBA" id="ARBA00022525"/>
    </source>
</evidence>
<dbReference type="RefSeq" id="WP_248156743.1">
    <property type="nucleotide sequence ID" value="NZ_JALNMJ010000014.1"/>
</dbReference>